<keyword evidence="2" id="KW-0547">Nucleotide-binding</keyword>
<dbReference type="InterPro" id="IPR013126">
    <property type="entry name" value="Hsp_70_fam"/>
</dbReference>
<comment type="caution">
    <text evidence="4">The sequence shown here is derived from an EMBL/GenBank/DDBJ whole genome shotgun (WGS) entry which is preliminary data.</text>
</comment>
<reference evidence="4" key="1">
    <citation type="journal article" date="2021" name="Genome Biol. Evol.">
        <title>A High-Quality Reference Genome for a Parasitic Bivalve with Doubly Uniparental Inheritance (Bivalvia: Unionida).</title>
        <authorList>
            <person name="Smith C.H."/>
        </authorList>
    </citation>
    <scope>NUCLEOTIDE SEQUENCE</scope>
    <source>
        <strain evidence="4">CHS0354</strain>
    </source>
</reference>
<gene>
    <name evidence="4" type="ORF">CHS0354_034181</name>
</gene>
<evidence type="ECO:0000256" key="3">
    <source>
        <dbReference type="ARBA" id="ARBA00022840"/>
    </source>
</evidence>
<dbReference type="Proteomes" id="UP001195483">
    <property type="component" value="Unassembled WGS sequence"/>
</dbReference>
<keyword evidence="5" id="KW-1185">Reference proteome</keyword>
<name>A0AAE0RMZ1_9BIVA</name>
<dbReference type="GO" id="GO:0140662">
    <property type="term" value="F:ATP-dependent protein folding chaperone"/>
    <property type="evidence" value="ECO:0007669"/>
    <property type="project" value="InterPro"/>
</dbReference>
<reference evidence="4" key="3">
    <citation type="submission" date="2023-05" db="EMBL/GenBank/DDBJ databases">
        <authorList>
            <person name="Smith C.H."/>
        </authorList>
    </citation>
    <scope>NUCLEOTIDE SEQUENCE</scope>
    <source>
        <strain evidence="4">CHS0354</strain>
        <tissue evidence="4">Mantle</tissue>
    </source>
</reference>
<comment type="similarity">
    <text evidence="1">Belongs to the heat shock protein 70 family.</text>
</comment>
<dbReference type="SUPFAM" id="SSF53067">
    <property type="entry name" value="Actin-like ATPase domain"/>
    <property type="match status" value="2"/>
</dbReference>
<dbReference type="Gene3D" id="3.30.420.40">
    <property type="match status" value="2"/>
</dbReference>
<dbReference type="GO" id="GO:0005524">
    <property type="term" value="F:ATP binding"/>
    <property type="evidence" value="ECO:0007669"/>
    <property type="project" value="UniProtKB-KW"/>
</dbReference>
<dbReference type="InterPro" id="IPR043129">
    <property type="entry name" value="ATPase_NBD"/>
</dbReference>
<evidence type="ECO:0000313" key="4">
    <source>
        <dbReference type="EMBL" id="KAK3576506.1"/>
    </source>
</evidence>
<dbReference type="PANTHER" id="PTHR14187:SF5">
    <property type="entry name" value="HEAT SHOCK 70 KDA PROTEIN 12A"/>
    <property type="match status" value="1"/>
</dbReference>
<protein>
    <submittedName>
        <fullName evidence="4">Uncharacterized protein</fullName>
    </submittedName>
</protein>
<dbReference type="PANTHER" id="PTHR14187">
    <property type="entry name" value="ALPHA KINASE/ELONGATION FACTOR 2 KINASE"/>
    <property type="match status" value="1"/>
</dbReference>
<proteinExistence type="inferred from homology"/>
<dbReference type="EMBL" id="JAEAOA010002000">
    <property type="protein sequence ID" value="KAK3576506.1"/>
    <property type="molecule type" value="Genomic_DNA"/>
</dbReference>
<dbReference type="AlphaFoldDB" id="A0AAE0RMZ1"/>
<reference evidence="4" key="2">
    <citation type="journal article" date="2021" name="Genome Biol. Evol.">
        <title>Developing a high-quality reference genome for a parasitic bivalve with doubly uniparental inheritance (Bivalvia: Unionida).</title>
        <authorList>
            <person name="Smith C.H."/>
        </authorList>
    </citation>
    <scope>NUCLEOTIDE SEQUENCE</scope>
    <source>
        <strain evidence="4">CHS0354</strain>
        <tissue evidence="4">Mantle</tissue>
    </source>
</reference>
<dbReference type="Pfam" id="PF00012">
    <property type="entry name" value="HSP70"/>
    <property type="match status" value="1"/>
</dbReference>
<evidence type="ECO:0000256" key="1">
    <source>
        <dbReference type="ARBA" id="ARBA00007381"/>
    </source>
</evidence>
<organism evidence="4 5">
    <name type="scientific">Potamilus streckersoni</name>
    <dbReference type="NCBI Taxonomy" id="2493646"/>
    <lineage>
        <taxon>Eukaryota</taxon>
        <taxon>Metazoa</taxon>
        <taxon>Spiralia</taxon>
        <taxon>Lophotrochozoa</taxon>
        <taxon>Mollusca</taxon>
        <taxon>Bivalvia</taxon>
        <taxon>Autobranchia</taxon>
        <taxon>Heteroconchia</taxon>
        <taxon>Palaeoheterodonta</taxon>
        <taxon>Unionida</taxon>
        <taxon>Unionoidea</taxon>
        <taxon>Unionidae</taxon>
        <taxon>Ambleminae</taxon>
        <taxon>Lampsilini</taxon>
        <taxon>Potamilus</taxon>
    </lineage>
</organism>
<evidence type="ECO:0000313" key="5">
    <source>
        <dbReference type="Proteomes" id="UP001195483"/>
    </source>
</evidence>
<accession>A0AAE0RMZ1</accession>
<dbReference type="Gene3D" id="3.90.640.10">
    <property type="entry name" value="Actin, Chain A, domain 4"/>
    <property type="match status" value="1"/>
</dbReference>
<evidence type="ECO:0000256" key="2">
    <source>
        <dbReference type="ARBA" id="ARBA00022741"/>
    </source>
</evidence>
<keyword evidence="3" id="KW-0067">ATP-binding</keyword>
<sequence>MRLYVEKNPDRNIELTDVSGTKRMPALDVFAMSIKFLKDDAVTLTQKKKTRLREMDFYWVLTVPALWSGKSKQFMREAAEKAGIDPSQLRLALEPECASVFCRETAIRRSSEDPGSSANFLPMESGTKYMVIDMGGETIDVSVYKTTKTGALKELHQASGGDWGATRVNEVFSMFMVKVFGAPVWTEFREKYMDEFFKFTRDFEQRKCAPLEDQVHISMPVSLIELHKKKEECDFSQSLRSMHFPDDSSVFLKEGQIDNKCNAVQRMFL</sequence>